<evidence type="ECO:0000256" key="2">
    <source>
        <dbReference type="ARBA" id="ARBA00022842"/>
    </source>
</evidence>
<dbReference type="InterPro" id="IPR033749">
    <property type="entry name" value="Polyprenyl_synt_CS"/>
</dbReference>
<dbReference type="AlphaFoldDB" id="A0A4R6JFN7"/>
<keyword evidence="3" id="KW-0808">Transferase</keyword>
<accession>A0A4R6JFN7</accession>
<keyword evidence="1" id="KW-0479">Metal-binding</keyword>
<organism evidence="4 5">
    <name type="scientific">Kribbella caucasensis</name>
    <dbReference type="NCBI Taxonomy" id="2512215"/>
    <lineage>
        <taxon>Bacteria</taxon>
        <taxon>Bacillati</taxon>
        <taxon>Actinomycetota</taxon>
        <taxon>Actinomycetes</taxon>
        <taxon>Propionibacteriales</taxon>
        <taxon>Kribbellaceae</taxon>
        <taxon>Kribbella</taxon>
    </lineage>
</organism>
<dbReference type="Pfam" id="PF00348">
    <property type="entry name" value="polyprenyl_synt"/>
    <property type="match status" value="1"/>
</dbReference>
<keyword evidence="5" id="KW-1185">Reference proteome</keyword>
<reference evidence="4 5" key="1">
    <citation type="submission" date="2019-03" db="EMBL/GenBank/DDBJ databases">
        <title>Genomic Encyclopedia of Type Strains, Phase III (KMG-III): the genomes of soil and plant-associated and newly described type strains.</title>
        <authorList>
            <person name="Whitman W."/>
        </authorList>
    </citation>
    <scope>NUCLEOTIDE SEQUENCE [LARGE SCALE GENOMIC DNA]</scope>
    <source>
        <strain evidence="4 5">VKM Ac-2527</strain>
    </source>
</reference>
<dbReference type="InterPro" id="IPR000092">
    <property type="entry name" value="Polyprenyl_synt"/>
</dbReference>
<dbReference type="EMBL" id="SNWQ01000025">
    <property type="protein sequence ID" value="TDO34790.1"/>
    <property type="molecule type" value="Genomic_DNA"/>
</dbReference>
<dbReference type="PROSITE" id="PS00444">
    <property type="entry name" value="POLYPRENYL_SYNTHASE_2"/>
    <property type="match status" value="1"/>
</dbReference>
<gene>
    <name evidence="4" type="ORF">EV643_12547</name>
</gene>
<dbReference type="GO" id="GO:0004659">
    <property type="term" value="F:prenyltransferase activity"/>
    <property type="evidence" value="ECO:0007669"/>
    <property type="project" value="InterPro"/>
</dbReference>
<protein>
    <submittedName>
        <fullName evidence="4">Geranylgeranyl diphosphate synthase type I</fullName>
    </submittedName>
</protein>
<comment type="caution">
    <text evidence="4">The sequence shown here is derived from an EMBL/GenBank/DDBJ whole genome shotgun (WGS) entry which is preliminary data.</text>
</comment>
<dbReference type="CDD" id="cd00685">
    <property type="entry name" value="Trans_IPPS_HT"/>
    <property type="match status" value="1"/>
</dbReference>
<evidence type="ECO:0000313" key="5">
    <source>
        <dbReference type="Proteomes" id="UP000295388"/>
    </source>
</evidence>
<dbReference type="SUPFAM" id="SSF48576">
    <property type="entry name" value="Terpenoid synthases"/>
    <property type="match status" value="1"/>
</dbReference>
<dbReference type="RefSeq" id="WP_133804706.1">
    <property type="nucleotide sequence ID" value="NZ_SNWQ01000025.1"/>
</dbReference>
<dbReference type="SFLD" id="SFLDS00005">
    <property type="entry name" value="Isoprenoid_Synthase_Type_I"/>
    <property type="match status" value="1"/>
</dbReference>
<dbReference type="PANTHER" id="PTHR12001:SF71">
    <property type="entry name" value="(2E,6E)-FARNESYL DIPHOSPHATE SYNTHASE"/>
    <property type="match status" value="1"/>
</dbReference>
<dbReference type="Proteomes" id="UP000295388">
    <property type="component" value="Unassembled WGS sequence"/>
</dbReference>
<dbReference type="PANTHER" id="PTHR12001">
    <property type="entry name" value="GERANYLGERANYL PYROPHOSPHATE SYNTHASE"/>
    <property type="match status" value="1"/>
</dbReference>
<dbReference type="InterPro" id="IPR008949">
    <property type="entry name" value="Isoprenoid_synthase_dom_sf"/>
</dbReference>
<evidence type="ECO:0000256" key="3">
    <source>
        <dbReference type="RuleBase" id="RU004466"/>
    </source>
</evidence>
<dbReference type="Gene3D" id="1.10.600.10">
    <property type="entry name" value="Farnesyl Diphosphate Synthase"/>
    <property type="match status" value="1"/>
</dbReference>
<dbReference type="GO" id="GO:0046872">
    <property type="term" value="F:metal ion binding"/>
    <property type="evidence" value="ECO:0007669"/>
    <property type="project" value="UniProtKB-KW"/>
</dbReference>
<keyword evidence="2" id="KW-0460">Magnesium</keyword>
<sequence>MTITAETLDRSRGLVAPALRQAVERLDPFTRLVVSYHLGWSDEHGRPTEANPGKSLRPALALLAAEAVTGVPEPGLPGAVAVELVHNFSLLHDDLMDRDTERRHRRTVWAVWGDATAVLAGDALLSLAHEVLTESESPYRQAAGQAVAIATRELIRGQVLDLAFEQRNDVTLDECLEMAAGKTGALLGVSAAIGAILAGAPQAVVAGLSRFGAELGMAFQLVDDLLGIWGSPVVTGKPVFADLVARKKTLPVTWSLDHGGEAGRELAAWLRRDGGLTEDELRYAAQLIERAGGRDWATQEARDRIGLAEHALDQAGLDDVVRNRLGQVARFVIERQS</sequence>
<comment type="similarity">
    <text evidence="3">Belongs to the FPP/GGPP synthase family.</text>
</comment>
<name>A0A4R6JFN7_9ACTN</name>
<dbReference type="OrthoDB" id="4497239at2"/>
<evidence type="ECO:0000256" key="1">
    <source>
        <dbReference type="ARBA" id="ARBA00022723"/>
    </source>
</evidence>
<dbReference type="PROSITE" id="PS00723">
    <property type="entry name" value="POLYPRENYL_SYNTHASE_1"/>
    <property type="match status" value="1"/>
</dbReference>
<proteinExistence type="inferred from homology"/>
<dbReference type="GO" id="GO:0008299">
    <property type="term" value="P:isoprenoid biosynthetic process"/>
    <property type="evidence" value="ECO:0007669"/>
    <property type="project" value="InterPro"/>
</dbReference>
<dbReference type="SFLD" id="SFLDG01017">
    <property type="entry name" value="Polyprenyl_Transferase_Like"/>
    <property type="match status" value="1"/>
</dbReference>
<evidence type="ECO:0000313" key="4">
    <source>
        <dbReference type="EMBL" id="TDO34790.1"/>
    </source>
</evidence>